<gene>
    <name evidence="8" type="ORF">METZ01_LOCUS188295</name>
</gene>
<dbReference type="InterPro" id="IPR020069">
    <property type="entry name" value="Ribosomal_bL9_C"/>
</dbReference>
<comment type="similarity">
    <text evidence="1">Belongs to the bacterial ribosomal protein bL9 family.</text>
</comment>
<evidence type="ECO:0000256" key="2">
    <source>
        <dbReference type="ARBA" id="ARBA00022730"/>
    </source>
</evidence>
<dbReference type="InterPro" id="IPR020594">
    <property type="entry name" value="Ribosomal_bL9_bac/chp"/>
</dbReference>
<evidence type="ECO:0000256" key="6">
    <source>
        <dbReference type="SAM" id="Coils"/>
    </source>
</evidence>
<dbReference type="PROSITE" id="PS00651">
    <property type="entry name" value="RIBOSOMAL_L9"/>
    <property type="match status" value="1"/>
</dbReference>
<evidence type="ECO:0000259" key="7">
    <source>
        <dbReference type="PROSITE" id="PS00651"/>
    </source>
</evidence>
<dbReference type="Pfam" id="PF03948">
    <property type="entry name" value="Ribosomal_L9_C"/>
    <property type="match status" value="1"/>
</dbReference>
<dbReference type="InterPro" id="IPR009027">
    <property type="entry name" value="Ribosomal_bL9/RNase_H1_N"/>
</dbReference>
<evidence type="ECO:0000256" key="4">
    <source>
        <dbReference type="ARBA" id="ARBA00022980"/>
    </source>
</evidence>
<dbReference type="Gene3D" id="3.40.5.10">
    <property type="entry name" value="Ribosomal protein L9, N-terminal domain"/>
    <property type="match status" value="1"/>
</dbReference>
<name>A0A382DCQ4_9ZZZZ</name>
<dbReference type="GO" id="GO:1990904">
    <property type="term" value="C:ribonucleoprotein complex"/>
    <property type="evidence" value="ECO:0007669"/>
    <property type="project" value="UniProtKB-KW"/>
</dbReference>
<keyword evidence="2" id="KW-0699">rRNA-binding</keyword>
<dbReference type="GO" id="GO:0005840">
    <property type="term" value="C:ribosome"/>
    <property type="evidence" value="ECO:0007669"/>
    <property type="project" value="UniProtKB-KW"/>
</dbReference>
<dbReference type="NCBIfam" id="TIGR00158">
    <property type="entry name" value="L9"/>
    <property type="match status" value="1"/>
</dbReference>
<accession>A0A382DCQ4</accession>
<dbReference type="EMBL" id="UINC01038431">
    <property type="protein sequence ID" value="SVB35441.1"/>
    <property type="molecule type" value="Genomic_DNA"/>
</dbReference>
<dbReference type="InterPro" id="IPR020070">
    <property type="entry name" value="Ribosomal_bL9_N"/>
</dbReference>
<keyword evidence="5" id="KW-0687">Ribonucleoprotein</keyword>
<dbReference type="AlphaFoldDB" id="A0A382DCQ4"/>
<sequence>MQIILLESLNKLGKAGDIVAVKDGYANNFLIPEKKAIIANKKNKDELEGRMAEINANNKKKIEDAETIKSKIDETSIEINIEANDEGVLYGSITQKQIAEAFNSKGIEIKSDMVALPPIKSLGEFEIKIKHYEEVESQIKVLISRKS</sequence>
<dbReference type="Gene3D" id="3.10.430.100">
    <property type="entry name" value="Ribosomal protein L9, C-terminal domain"/>
    <property type="match status" value="1"/>
</dbReference>
<dbReference type="GO" id="GO:0019843">
    <property type="term" value="F:rRNA binding"/>
    <property type="evidence" value="ECO:0007669"/>
    <property type="project" value="UniProtKB-KW"/>
</dbReference>
<keyword evidence="6" id="KW-0175">Coiled coil</keyword>
<dbReference type="HAMAP" id="MF_00503">
    <property type="entry name" value="Ribosomal_bL9"/>
    <property type="match status" value="1"/>
</dbReference>
<dbReference type="InterPro" id="IPR000244">
    <property type="entry name" value="Ribosomal_bL9"/>
</dbReference>
<dbReference type="InterPro" id="IPR036935">
    <property type="entry name" value="Ribosomal_bL9_N_sf"/>
</dbReference>
<organism evidence="8">
    <name type="scientific">marine metagenome</name>
    <dbReference type="NCBI Taxonomy" id="408172"/>
    <lineage>
        <taxon>unclassified sequences</taxon>
        <taxon>metagenomes</taxon>
        <taxon>ecological metagenomes</taxon>
    </lineage>
</organism>
<proteinExistence type="inferred from homology"/>
<dbReference type="SUPFAM" id="SSF55653">
    <property type="entry name" value="Ribosomal protein L9 C-domain"/>
    <property type="match status" value="1"/>
</dbReference>
<evidence type="ECO:0000256" key="5">
    <source>
        <dbReference type="ARBA" id="ARBA00023274"/>
    </source>
</evidence>
<evidence type="ECO:0000313" key="8">
    <source>
        <dbReference type="EMBL" id="SVB35441.1"/>
    </source>
</evidence>
<dbReference type="GO" id="GO:0003735">
    <property type="term" value="F:structural constituent of ribosome"/>
    <property type="evidence" value="ECO:0007669"/>
    <property type="project" value="InterPro"/>
</dbReference>
<dbReference type="SUPFAM" id="SSF55658">
    <property type="entry name" value="L9 N-domain-like"/>
    <property type="match status" value="1"/>
</dbReference>
<keyword evidence="4" id="KW-0689">Ribosomal protein</keyword>
<evidence type="ECO:0000256" key="3">
    <source>
        <dbReference type="ARBA" id="ARBA00022884"/>
    </source>
</evidence>
<dbReference type="GO" id="GO:0006412">
    <property type="term" value="P:translation"/>
    <property type="evidence" value="ECO:0007669"/>
    <property type="project" value="InterPro"/>
</dbReference>
<feature type="domain" description="Ribosomal protein L9" evidence="7">
    <location>
        <begin position="13"/>
        <end position="40"/>
    </location>
</feature>
<reference evidence="8" key="1">
    <citation type="submission" date="2018-05" db="EMBL/GenBank/DDBJ databases">
        <authorList>
            <person name="Lanie J.A."/>
            <person name="Ng W.-L."/>
            <person name="Kazmierczak K.M."/>
            <person name="Andrzejewski T.M."/>
            <person name="Davidsen T.M."/>
            <person name="Wayne K.J."/>
            <person name="Tettelin H."/>
            <person name="Glass J.I."/>
            <person name="Rusch D."/>
            <person name="Podicherti R."/>
            <person name="Tsui H.-C.T."/>
            <person name="Winkler M.E."/>
        </authorList>
    </citation>
    <scope>NUCLEOTIDE SEQUENCE</scope>
</reference>
<dbReference type="PANTHER" id="PTHR21368">
    <property type="entry name" value="50S RIBOSOMAL PROTEIN L9"/>
    <property type="match status" value="1"/>
</dbReference>
<dbReference type="Pfam" id="PF01281">
    <property type="entry name" value="Ribosomal_L9_N"/>
    <property type="match status" value="1"/>
</dbReference>
<feature type="coiled-coil region" evidence="6">
    <location>
        <begin position="37"/>
        <end position="64"/>
    </location>
</feature>
<evidence type="ECO:0000256" key="1">
    <source>
        <dbReference type="ARBA" id="ARBA00010605"/>
    </source>
</evidence>
<protein>
    <recommendedName>
        <fullName evidence="7">Ribosomal protein L9 domain-containing protein</fullName>
    </recommendedName>
</protein>
<dbReference type="InterPro" id="IPR036791">
    <property type="entry name" value="Ribosomal_bL9_C_sf"/>
</dbReference>
<keyword evidence="3" id="KW-0694">RNA-binding</keyword>